<dbReference type="EMBL" id="AZGZ01000022">
    <property type="protein sequence ID" value="KZZ89103.1"/>
    <property type="molecule type" value="Genomic_DNA"/>
</dbReference>
<accession>A0A162I630</accession>
<comment type="caution">
    <text evidence="1">The sequence shown here is derived from an EMBL/GenBank/DDBJ whole genome shotgun (WGS) entry which is preliminary data.</text>
</comment>
<keyword evidence="2" id="KW-1185">Reference proteome</keyword>
<gene>
    <name evidence="1" type="ORF">AAP_04588</name>
</gene>
<evidence type="ECO:0000313" key="2">
    <source>
        <dbReference type="Proteomes" id="UP000242877"/>
    </source>
</evidence>
<proteinExistence type="predicted"/>
<evidence type="ECO:0000313" key="1">
    <source>
        <dbReference type="EMBL" id="KZZ89103.1"/>
    </source>
</evidence>
<dbReference type="AlphaFoldDB" id="A0A162I630"/>
<name>A0A162I630_9EURO</name>
<dbReference type="VEuPathDB" id="FungiDB:AAP_04588"/>
<reference evidence="1 2" key="1">
    <citation type="journal article" date="2016" name="Genome Biol. Evol.">
        <title>Divergent and convergent evolution of fungal pathogenicity.</title>
        <authorList>
            <person name="Shang Y."/>
            <person name="Xiao G."/>
            <person name="Zheng P."/>
            <person name="Cen K."/>
            <person name="Zhan S."/>
            <person name="Wang C."/>
        </authorList>
    </citation>
    <scope>NUCLEOTIDE SEQUENCE [LARGE SCALE GENOMIC DNA]</scope>
    <source>
        <strain evidence="1 2">ARSEF 7405</strain>
    </source>
</reference>
<protein>
    <submittedName>
        <fullName evidence="1">Uncharacterized protein</fullName>
    </submittedName>
</protein>
<organism evidence="1 2">
    <name type="scientific">Ascosphaera apis ARSEF 7405</name>
    <dbReference type="NCBI Taxonomy" id="392613"/>
    <lineage>
        <taxon>Eukaryota</taxon>
        <taxon>Fungi</taxon>
        <taxon>Dikarya</taxon>
        <taxon>Ascomycota</taxon>
        <taxon>Pezizomycotina</taxon>
        <taxon>Eurotiomycetes</taxon>
        <taxon>Eurotiomycetidae</taxon>
        <taxon>Onygenales</taxon>
        <taxon>Ascosphaeraceae</taxon>
        <taxon>Ascosphaera</taxon>
    </lineage>
</organism>
<dbReference type="Proteomes" id="UP000242877">
    <property type="component" value="Unassembled WGS sequence"/>
</dbReference>
<sequence>MPSSSGQKCPATLENIDDIRKSDDKEFVKRYEDAAQRNAKEAKPDLGKNK</sequence>